<organism evidence="2">
    <name type="scientific">Petromyces alliaceus</name>
    <name type="common">Aspergillus alliaceus</name>
    <dbReference type="NCBI Taxonomy" id="209559"/>
    <lineage>
        <taxon>Eukaryota</taxon>
        <taxon>Fungi</taxon>
        <taxon>Dikarya</taxon>
        <taxon>Ascomycota</taxon>
        <taxon>Pezizomycotina</taxon>
        <taxon>Eurotiomycetes</taxon>
        <taxon>Eurotiomycetidae</taxon>
        <taxon>Eurotiales</taxon>
        <taxon>Aspergillaceae</taxon>
        <taxon>Aspergillus</taxon>
        <taxon>Aspergillus subgen. Circumdati</taxon>
    </lineage>
</organism>
<feature type="transmembrane region" description="Helical" evidence="1">
    <location>
        <begin position="6"/>
        <end position="23"/>
    </location>
</feature>
<keyword evidence="1" id="KW-0812">Transmembrane</keyword>
<dbReference type="EMBL" id="ML735221">
    <property type="protein sequence ID" value="KAE8394832.1"/>
    <property type="molecule type" value="Genomic_DNA"/>
</dbReference>
<dbReference type="AlphaFoldDB" id="A0A5N7CKR9"/>
<protein>
    <submittedName>
        <fullName evidence="2">Uncharacterized protein</fullName>
    </submittedName>
</protein>
<sequence length="51" mass="6012">MVGESMVIYMLSIWRIAVTFILMPKRSRLTNARIRCREQVDFPALLLVIFL</sequence>
<gene>
    <name evidence="2" type="ORF">BDV23DRAFT_146478</name>
</gene>
<keyword evidence="1" id="KW-1133">Transmembrane helix</keyword>
<evidence type="ECO:0000256" key="1">
    <source>
        <dbReference type="SAM" id="Phobius"/>
    </source>
</evidence>
<evidence type="ECO:0000313" key="2">
    <source>
        <dbReference type="EMBL" id="KAE8394832.1"/>
    </source>
</evidence>
<name>A0A5N7CKR9_PETAA</name>
<accession>A0A5N7CKR9</accession>
<dbReference type="Proteomes" id="UP000326877">
    <property type="component" value="Unassembled WGS sequence"/>
</dbReference>
<proteinExistence type="predicted"/>
<reference evidence="2" key="1">
    <citation type="submission" date="2019-04" db="EMBL/GenBank/DDBJ databases">
        <title>Friends and foes A comparative genomics studyof 23 Aspergillus species from section Flavi.</title>
        <authorList>
            <consortium name="DOE Joint Genome Institute"/>
            <person name="Kjaerbolling I."/>
            <person name="Vesth T."/>
            <person name="Frisvad J.C."/>
            <person name="Nybo J.L."/>
            <person name="Theobald S."/>
            <person name="Kildgaard S."/>
            <person name="Isbrandt T."/>
            <person name="Kuo A."/>
            <person name="Sato A."/>
            <person name="Lyhne E.K."/>
            <person name="Kogle M.E."/>
            <person name="Wiebenga A."/>
            <person name="Kun R.S."/>
            <person name="Lubbers R.J."/>
            <person name="Makela M.R."/>
            <person name="Barry K."/>
            <person name="Chovatia M."/>
            <person name="Clum A."/>
            <person name="Daum C."/>
            <person name="Haridas S."/>
            <person name="He G."/>
            <person name="LaButti K."/>
            <person name="Lipzen A."/>
            <person name="Mondo S."/>
            <person name="Riley R."/>
            <person name="Salamov A."/>
            <person name="Simmons B.A."/>
            <person name="Magnuson J.K."/>
            <person name="Henrissat B."/>
            <person name="Mortensen U.H."/>
            <person name="Larsen T.O."/>
            <person name="Devries R.P."/>
            <person name="Grigoriev I.V."/>
            <person name="Machida M."/>
            <person name="Baker S.E."/>
            <person name="Andersen M.R."/>
        </authorList>
    </citation>
    <scope>NUCLEOTIDE SEQUENCE [LARGE SCALE GENOMIC DNA]</scope>
    <source>
        <strain evidence="2">IBT 14317</strain>
    </source>
</reference>
<keyword evidence="1" id="KW-0472">Membrane</keyword>